<sequence length="301" mass="31581">MGFAVVFLVVFVGYVLGRRNSLGAGGRQALASLVYLVATPALLFDRLIVTDPAEIFSANFVVIVASALLAGFLFFLLCRTLLQRNTADSLIGMLAASYANAGNLGIPLAVYVIDDAAAVVPVILFQVAFYAPITLTILDAVNSSQQSNLLRNLIQAPLTNPMVIAAIIGMFFAFLEIPVPQLISEPVGILAGASVPLALLVFGMSLAGAPVLREGARDAILASLFKVVLMPIIAGLMAHYIFGMQGHALLTAVVLAALPTAQNVNAYALRFRTAENLARDAGLVSTLACVPVLVLISFLLG</sequence>
<feature type="transmembrane region" description="Helical" evidence="7">
    <location>
        <begin position="153"/>
        <end position="175"/>
    </location>
</feature>
<keyword evidence="6 7" id="KW-0472">Membrane</keyword>
<feature type="transmembrane region" description="Helical" evidence="7">
    <location>
        <begin position="119"/>
        <end position="141"/>
    </location>
</feature>
<keyword evidence="9" id="KW-1185">Reference proteome</keyword>
<evidence type="ECO:0000256" key="7">
    <source>
        <dbReference type="SAM" id="Phobius"/>
    </source>
</evidence>
<dbReference type="PANTHER" id="PTHR36838">
    <property type="entry name" value="AUXIN EFFLUX CARRIER FAMILY PROTEIN"/>
    <property type="match status" value="1"/>
</dbReference>
<name>A0A6B8VQX4_9CORY</name>
<accession>A0A6B8VQX4</accession>
<dbReference type="InterPro" id="IPR004776">
    <property type="entry name" value="Mem_transp_PIN-like"/>
</dbReference>
<feature type="transmembrane region" description="Helical" evidence="7">
    <location>
        <begin position="281"/>
        <end position="300"/>
    </location>
</feature>
<feature type="transmembrane region" description="Helical" evidence="7">
    <location>
        <begin position="219"/>
        <end position="242"/>
    </location>
</feature>
<dbReference type="Proteomes" id="UP000424462">
    <property type="component" value="Chromosome"/>
</dbReference>
<evidence type="ECO:0000256" key="4">
    <source>
        <dbReference type="ARBA" id="ARBA00022692"/>
    </source>
</evidence>
<comment type="subcellular location">
    <subcellularLocation>
        <location evidence="1">Membrane</location>
        <topology evidence="1">Multi-pass membrane protein</topology>
    </subcellularLocation>
</comment>
<keyword evidence="5 7" id="KW-1133">Transmembrane helix</keyword>
<dbReference type="GO" id="GO:0016020">
    <property type="term" value="C:membrane"/>
    <property type="evidence" value="ECO:0007669"/>
    <property type="project" value="UniProtKB-SubCell"/>
</dbReference>
<organism evidence="8 9">
    <name type="scientific">Corynebacterium occultum</name>
    <dbReference type="NCBI Taxonomy" id="2675219"/>
    <lineage>
        <taxon>Bacteria</taxon>
        <taxon>Bacillati</taxon>
        <taxon>Actinomycetota</taxon>
        <taxon>Actinomycetes</taxon>
        <taxon>Mycobacteriales</taxon>
        <taxon>Corynebacteriaceae</taxon>
        <taxon>Corynebacterium</taxon>
    </lineage>
</organism>
<proteinExistence type="predicted"/>
<dbReference type="AlphaFoldDB" id="A0A6B8VQX4"/>
<reference evidence="8 9" key="1">
    <citation type="submission" date="2019-11" db="EMBL/GenBank/DDBJ databases">
        <title>Complete genome sequence of Corynebacterium kalinowskii 1959, a novel Corynebacterium species isolated from soil of a small paddock in Vilsendorf, Germany.</title>
        <authorList>
            <person name="Schaffert L."/>
            <person name="Ruwe M."/>
            <person name="Milse J."/>
            <person name="Hanuschka K."/>
            <person name="Ortseifen V."/>
            <person name="Droste J."/>
            <person name="Brandt D."/>
            <person name="Schlueter L."/>
            <person name="Kutter Y."/>
            <person name="Vinke S."/>
            <person name="Viehoefer P."/>
            <person name="Jacob L."/>
            <person name="Luebke N.-C."/>
            <person name="Schulte-Berndt E."/>
            <person name="Hain C."/>
            <person name="Linder M."/>
            <person name="Schmidt P."/>
            <person name="Wollenschlaeger L."/>
            <person name="Luttermann T."/>
            <person name="Thieme E."/>
            <person name="Hassa J."/>
            <person name="Haak M."/>
            <person name="Wittchen M."/>
            <person name="Mentz A."/>
            <person name="Persicke M."/>
            <person name="Busche T."/>
            <person name="Ruckert C."/>
        </authorList>
    </citation>
    <scope>NUCLEOTIDE SEQUENCE [LARGE SCALE GENOMIC DNA]</scope>
    <source>
        <strain evidence="8 9">2039</strain>
    </source>
</reference>
<dbReference type="PANTHER" id="PTHR36838:SF3">
    <property type="entry name" value="TRANSPORTER AUXIN EFFLUX CARRIER EC FAMILY"/>
    <property type="match status" value="1"/>
</dbReference>
<feature type="transmembrane region" description="Helical" evidence="7">
    <location>
        <begin position="55"/>
        <end position="78"/>
    </location>
</feature>
<protein>
    <submittedName>
        <fullName evidence="8">Putative transporter YfdV</fullName>
    </submittedName>
</protein>
<evidence type="ECO:0000256" key="3">
    <source>
        <dbReference type="ARBA" id="ARBA00022475"/>
    </source>
</evidence>
<evidence type="ECO:0000256" key="1">
    <source>
        <dbReference type="ARBA" id="ARBA00004141"/>
    </source>
</evidence>
<dbReference type="KEGG" id="cok:COCCU_10165"/>
<evidence type="ECO:0000256" key="6">
    <source>
        <dbReference type="ARBA" id="ARBA00023136"/>
    </source>
</evidence>
<evidence type="ECO:0000256" key="5">
    <source>
        <dbReference type="ARBA" id="ARBA00022989"/>
    </source>
</evidence>
<evidence type="ECO:0000313" key="8">
    <source>
        <dbReference type="EMBL" id="QGU07952.1"/>
    </source>
</evidence>
<keyword evidence="4 7" id="KW-0812">Transmembrane</keyword>
<evidence type="ECO:0000313" key="9">
    <source>
        <dbReference type="Proteomes" id="UP000424462"/>
    </source>
</evidence>
<feature type="transmembrane region" description="Helical" evidence="7">
    <location>
        <begin position="187"/>
        <end position="207"/>
    </location>
</feature>
<keyword evidence="3" id="KW-1003">Cell membrane</keyword>
<dbReference type="EMBL" id="CP046455">
    <property type="protein sequence ID" value="QGU07952.1"/>
    <property type="molecule type" value="Genomic_DNA"/>
</dbReference>
<gene>
    <name evidence="8" type="ORF">COCCU_10165</name>
</gene>
<evidence type="ECO:0000256" key="2">
    <source>
        <dbReference type="ARBA" id="ARBA00022448"/>
    </source>
</evidence>
<dbReference type="GO" id="GO:0055085">
    <property type="term" value="P:transmembrane transport"/>
    <property type="evidence" value="ECO:0007669"/>
    <property type="project" value="InterPro"/>
</dbReference>
<feature type="transmembrane region" description="Helical" evidence="7">
    <location>
        <begin position="248"/>
        <end position="269"/>
    </location>
</feature>
<dbReference type="Pfam" id="PF03547">
    <property type="entry name" value="Mem_trans"/>
    <property type="match status" value="1"/>
</dbReference>
<feature type="transmembrane region" description="Helical" evidence="7">
    <location>
        <begin position="90"/>
        <end position="113"/>
    </location>
</feature>
<keyword evidence="2" id="KW-0813">Transport</keyword>